<dbReference type="Proteomes" id="UP001499994">
    <property type="component" value="Unassembled WGS sequence"/>
</dbReference>
<evidence type="ECO:0000259" key="1">
    <source>
        <dbReference type="Pfam" id="PF00561"/>
    </source>
</evidence>
<dbReference type="Gene3D" id="3.40.50.1820">
    <property type="entry name" value="alpha/beta hydrolase"/>
    <property type="match status" value="1"/>
</dbReference>
<dbReference type="EMBL" id="BAABDG010000002">
    <property type="protein sequence ID" value="GAA3890946.1"/>
    <property type="molecule type" value="Genomic_DNA"/>
</dbReference>
<protein>
    <submittedName>
        <fullName evidence="2">Lipase/esterase LipG</fullName>
    </submittedName>
</protein>
<feature type="domain" description="AB hydrolase-1" evidence="1">
    <location>
        <begin position="57"/>
        <end position="178"/>
    </location>
</feature>
<accession>A0ABP7KZE3</accession>
<comment type="caution">
    <text evidence="2">The sequence shown here is derived from an EMBL/GenBank/DDBJ whole genome shotgun (WGS) entry which is preliminary data.</text>
</comment>
<gene>
    <name evidence="2" type="primary">lipG</name>
    <name evidence="2" type="ORF">GCM10022405_15460</name>
</gene>
<dbReference type="InterPro" id="IPR000073">
    <property type="entry name" value="AB_hydrolase_1"/>
</dbReference>
<sequence length="331" mass="35989">MYNLGFTGRARYDDCITGHLGPPITGMNMTDIAIRSGVTAGGAVPIAYEDWGDEHAPALLMIMGIGAQMLLWPDDFCRALVKRGLRVIRFDNRDVGLSGKTQGRRRLPLWRLILRAQLGWQTPVPYSLADMAADAVQVLDYLQIARAHVLGGSMGGMIAQVLAAEYPQRVSSLSILFSSTNQPLLPPPSPSLLYLLLKKPAVGSAEQQQAYIKAHLRKIASKAYPMDEHELDAMVARICARGVDSEGLQRQLSALLGSGDLRRYSRRIQVPTLVIHGSADRLVRKAGGVAVARAIPNARLQIIADMGHDLPQPLRPQLAEMIAKHALAAGD</sequence>
<keyword evidence="3" id="KW-1185">Reference proteome</keyword>
<proteinExistence type="predicted"/>
<dbReference type="InterPro" id="IPR029058">
    <property type="entry name" value="AB_hydrolase_fold"/>
</dbReference>
<evidence type="ECO:0000313" key="3">
    <source>
        <dbReference type="Proteomes" id="UP001499994"/>
    </source>
</evidence>
<dbReference type="PANTHER" id="PTHR43433:SF5">
    <property type="entry name" value="AB HYDROLASE-1 DOMAIN-CONTAINING PROTEIN"/>
    <property type="match status" value="1"/>
</dbReference>
<dbReference type="SUPFAM" id="SSF53474">
    <property type="entry name" value="alpha/beta-Hydrolases"/>
    <property type="match status" value="1"/>
</dbReference>
<dbReference type="Pfam" id="PF00561">
    <property type="entry name" value="Abhydrolase_1"/>
    <property type="match status" value="1"/>
</dbReference>
<dbReference type="InterPro" id="IPR050471">
    <property type="entry name" value="AB_hydrolase"/>
</dbReference>
<evidence type="ECO:0000313" key="2">
    <source>
        <dbReference type="EMBL" id="GAA3890946.1"/>
    </source>
</evidence>
<organism evidence="2 3">
    <name type="scientific">Gibbsiella dentisursi</name>
    <dbReference type="NCBI Taxonomy" id="796890"/>
    <lineage>
        <taxon>Bacteria</taxon>
        <taxon>Pseudomonadati</taxon>
        <taxon>Pseudomonadota</taxon>
        <taxon>Gammaproteobacteria</taxon>
        <taxon>Enterobacterales</taxon>
        <taxon>Yersiniaceae</taxon>
        <taxon>Gibbsiella</taxon>
    </lineage>
</organism>
<reference evidence="3" key="1">
    <citation type="journal article" date="2019" name="Int. J. Syst. Evol. Microbiol.">
        <title>The Global Catalogue of Microorganisms (GCM) 10K type strain sequencing project: providing services to taxonomists for standard genome sequencing and annotation.</title>
        <authorList>
            <consortium name="The Broad Institute Genomics Platform"/>
            <consortium name="The Broad Institute Genome Sequencing Center for Infectious Disease"/>
            <person name="Wu L."/>
            <person name="Ma J."/>
        </authorList>
    </citation>
    <scope>NUCLEOTIDE SEQUENCE [LARGE SCALE GENOMIC DNA]</scope>
    <source>
        <strain evidence="3">JCM 17201</strain>
    </source>
</reference>
<name>A0ABP7KZE3_9GAMM</name>
<dbReference type="PANTHER" id="PTHR43433">
    <property type="entry name" value="HYDROLASE, ALPHA/BETA FOLD FAMILY PROTEIN"/>
    <property type="match status" value="1"/>
</dbReference>